<dbReference type="Proteomes" id="UP000028488">
    <property type="component" value="Plasmid pPDG1"/>
</dbReference>
<accession>A0A076EXE1</accession>
<reference evidence="3 4" key="1">
    <citation type="submission" date="2014-07" db="EMBL/GenBank/DDBJ databases">
        <title>Genome Sequence of Rhodococcus opacus Strain R7, a Biodegrader of Mono- and Polycyclic Aromatic Hydrocarbons.</title>
        <authorList>
            <person name="Di Gennaro P."/>
            <person name="Zampolli J."/>
            <person name="Presti I."/>
            <person name="Cappelletti M."/>
            <person name="D'Ursi P."/>
            <person name="Orro A."/>
            <person name="Mezzelani A."/>
            <person name="Milanesi L."/>
        </authorList>
    </citation>
    <scope>NUCLEOTIDE SEQUENCE [LARGE SCALE GENOMIC DNA]</scope>
    <source>
        <strain evidence="3 4">R7</strain>
        <plasmid evidence="3">pPDG1</plasmid>
    </source>
</reference>
<geneLocation type="plasmid" evidence="3 4">
    <name>pPDG1</name>
</geneLocation>
<evidence type="ECO:0000259" key="2">
    <source>
        <dbReference type="Pfam" id="PF07978"/>
    </source>
</evidence>
<dbReference type="InterPro" id="IPR051557">
    <property type="entry name" value="NipSnap_domain"/>
</dbReference>
<sequence>MLYELATLTLKLHTIPRALPRLAEYSNSPNTAGRLLGCWETEHGVIITRLLVLRAFEDAQQLTHERDRLFRSHSPFGIGEFLESFTAETYLQFPFLEAPIRPGTYGPVYEFRTYRLQVGSLEPTMAGWAKAAPERTQLYPLTTVMYATDGHPRITHIWPFPSLDERLVIRRKAVEMGIWPPENGPESIAHATSTIAIPTSISPLN</sequence>
<dbReference type="PANTHER" id="PTHR21017">
    <property type="entry name" value="NIPSNAP-RELATED"/>
    <property type="match status" value="1"/>
</dbReference>
<organism evidence="3 4">
    <name type="scientific">Rhodococcus opacus</name>
    <name type="common">Nocardia opaca</name>
    <dbReference type="NCBI Taxonomy" id="37919"/>
    <lineage>
        <taxon>Bacteria</taxon>
        <taxon>Bacillati</taxon>
        <taxon>Actinomycetota</taxon>
        <taxon>Actinomycetes</taxon>
        <taxon>Mycobacteriales</taxon>
        <taxon>Nocardiaceae</taxon>
        <taxon>Rhodococcus</taxon>
    </lineage>
</organism>
<dbReference type="InterPro" id="IPR012577">
    <property type="entry name" value="NIPSNAP"/>
</dbReference>
<feature type="domain" description="NIPSNAP" evidence="2">
    <location>
        <begin position="3"/>
        <end position="72"/>
    </location>
</feature>
<dbReference type="AlphaFoldDB" id="A0A076EXE1"/>
<keyword evidence="3" id="KW-0614">Plasmid</keyword>
<dbReference type="Gene3D" id="3.30.70.100">
    <property type="match status" value="2"/>
</dbReference>
<evidence type="ECO:0000313" key="4">
    <source>
        <dbReference type="Proteomes" id="UP000028488"/>
    </source>
</evidence>
<feature type="domain" description="NIPSNAP" evidence="2">
    <location>
        <begin position="109"/>
        <end position="203"/>
    </location>
</feature>
<dbReference type="InterPro" id="IPR011008">
    <property type="entry name" value="Dimeric_a/b-barrel"/>
</dbReference>
<evidence type="ECO:0000313" key="3">
    <source>
        <dbReference type="EMBL" id="AII10471.1"/>
    </source>
</evidence>
<dbReference type="Pfam" id="PF07978">
    <property type="entry name" value="NIPSNAP"/>
    <property type="match status" value="2"/>
</dbReference>
<dbReference type="PANTHER" id="PTHR21017:SF17">
    <property type="entry name" value="PROTEIN NIPSNAP"/>
    <property type="match status" value="1"/>
</dbReference>
<protein>
    <recommendedName>
        <fullName evidence="2">NIPSNAP domain-containing protein</fullName>
    </recommendedName>
</protein>
<dbReference type="RefSeq" id="WP_128642565.1">
    <property type="nucleotide sequence ID" value="NZ_CP008948.1"/>
</dbReference>
<evidence type="ECO:0000256" key="1">
    <source>
        <dbReference type="ARBA" id="ARBA00005291"/>
    </source>
</evidence>
<gene>
    <name evidence="3" type="ORF">EP51_40025</name>
</gene>
<dbReference type="EMBL" id="CP008948">
    <property type="protein sequence ID" value="AII10471.1"/>
    <property type="molecule type" value="Genomic_DNA"/>
</dbReference>
<comment type="similarity">
    <text evidence="1">Belongs to the NipSnap family.</text>
</comment>
<dbReference type="SUPFAM" id="SSF54909">
    <property type="entry name" value="Dimeric alpha+beta barrel"/>
    <property type="match status" value="2"/>
</dbReference>
<name>A0A076EXE1_RHOOP</name>
<proteinExistence type="inferred from homology"/>